<feature type="transmembrane region" description="Helical" evidence="1">
    <location>
        <begin position="168"/>
        <end position="186"/>
    </location>
</feature>
<feature type="domain" description="CAAX prenyl protease 2/Lysostaphin resistance protein A-like" evidence="2">
    <location>
        <begin position="99"/>
        <end position="180"/>
    </location>
</feature>
<feature type="transmembrane region" description="Helical" evidence="1">
    <location>
        <begin position="142"/>
        <end position="162"/>
    </location>
</feature>
<dbReference type="GO" id="GO:0008237">
    <property type="term" value="F:metallopeptidase activity"/>
    <property type="evidence" value="ECO:0007669"/>
    <property type="project" value="UniProtKB-KW"/>
</dbReference>
<organism evidence="3 4">
    <name type="scientific">Peribacillus faecalis</name>
    <dbReference type="NCBI Taxonomy" id="2772559"/>
    <lineage>
        <taxon>Bacteria</taxon>
        <taxon>Bacillati</taxon>
        <taxon>Bacillota</taxon>
        <taxon>Bacilli</taxon>
        <taxon>Bacillales</taxon>
        <taxon>Bacillaceae</taxon>
        <taxon>Peribacillus</taxon>
    </lineage>
</organism>
<dbReference type="AlphaFoldDB" id="A0A927HC16"/>
<keyword evidence="3" id="KW-0482">Metalloprotease</keyword>
<dbReference type="RefSeq" id="WP_190999896.1">
    <property type="nucleotide sequence ID" value="NZ_JACXSI010000069.1"/>
</dbReference>
<feature type="transmembrane region" description="Helical" evidence="1">
    <location>
        <begin position="93"/>
        <end position="111"/>
    </location>
</feature>
<keyword evidence="1" id="KW-0472">Membrane</keyword>
<accession>A0A927HC16</accession>
<feature type="transmembrane region" description="Helical" evidence="1">
    <location>
        <begin position="117"/>
        <end position="137"/>
    </location>
</feature>
<comment type="caution">
    <text evidence="3">The sequence shown here is derived from an EMBL/GenBank/DDBJ whole genome shotgun (WGS) entry which is preliminary data.</text>
</comment>
<sequence length="198" mass="22755">MKNKQAELLKNISDETLILNVWLTQGIVIFATFILGLFLFDDWVSFGALFQWDDVRILTIGVTTGIGIVLLDLLLMKWLPASFYDDGGINQRIFRSISIPHVVILSLVVAFCEELLFRGVIQTNTNLWIASLIFALVHYRYLFNLFLFCNVTVLSFLIGLLYDYTENLLVTITAHFIIDCLLGIYMNTYRKHTRSECV</sequence>
<feature type="transmembrane region" description="Helical" evidence="1">
    <location>
        <begin position="21"/>
        <end position="40"/>
    </location>
</feature>
<protein>
    <submittedName>
        <fullName evidence="3">CPBP family intramembrane metalloprotease</fullName>
    </submittedName>
</protein>
<keyword evidence="4" id="KW-1185">Reference proteome</keyword>
<dbReference type="GO" id="GO:0080120">
    <property type="term" value="P:CAAX-box protein maturation"/>
    <property type="evidence" value="ECO:0007669"/>
    <property type="project" value="UniProtKB-ARBA"/>
</dbReference>
<keyword evidence="1" id="KW-0812">Transmembrane</keyword>
<evidence type="ECO:0000313" key="3">
    <source>
        <dbReference type="EMBL" id="MBD3110360.1"/>
    </source>
</evidence>
<dbReference type="GO" id="GO:0004175">
    <property type="term" value="F:endopeptidase activity"/>
    <property type="evidence" value="ECO:0007669"/>
    <property type="project" value="UniProtKB-ARBA"/>
</dbReference>
<dbReference type="Pfam" id="PF02517">
    <property type="entry name" value="Rce1-like"/>
    <property type="match status" value="1"/>
</dbReference>
<evidence type="ECO:0000256" key="1">
    <source>
        <dbReference type="SAM" id="Phobius"/>
    </source>
</evidence>
<name>A0A927HC16_9BACI</name>
<evidence type="ECO:0000313" key="4">
    <source>
        <dbReference type="Proteomes" id="UP000602076"/>
    </source>
</evidence>
<evidence type="ECO:0000259" key="2">
    <source>
        <dbReference type="Pfam" id="PF02517"/>
    </source>
</evidence>
<dbReference type="Proteomes" id="UP000602076">
    <property type="component" value="Unassembled WGS sequence"/>
</dbReference>
<dbReference type="InterPro" id="IPR003675">
    <property type="entry name" value="Rce1/LyrA-like_dom"/>
</dbReference>
<keyword evidence="3" id="KW-0645">Protease</keyword>
<gene>
    <name evidence="3" type="ORF">IEO70_18710</name>
</gene>
<keyword evidence="1" id="KW-1133">Transmembrane helix</keyword>
<dbReference type="EMBL" id="JACXSI010000069">
    <property type="protein sequence ID" value="MBD3110360.1"/>
    <property type="molecule type" value="Genomic_DNA"/>
</dbReference>
<feature type="transmembrane region" description="Helical" evidence="1">
    <location>
        <begin position="60"/>
        <end position="81"/>
    </location>
</feature>
<keyword evidence="3" id="KW-0378">Hydrolase</keyword>
<proteinExistence type="predicted"/>
<reference evidence="3" key="1">
    <citation type="submission" date="2020-09" db="EMBL/GenBank/DDBJ databases">
        <title>Bacillus faecalis sp. nov., a moderately halophilic bacterium isolated from cow faeces.</title>
        <authorList>
            <person name="Jiang L."/>
            <person name="Lee J."/>
        </authorList>
    </citation>
    <scope>NUCLEOTIDE SEQUENCE</scope>
    <source>
        <strain evidence="3">AGMB 02131</strain>
    </source>
</reference>